<dbReference type="InterPro" id="IPR007433">
    <property type="entry name" value="DUF481"/>
</dbReference>
<organism evidence="2 3">
    <name type="scientific">Rheinheimera lutimaris</name>
    <dbReference type="NCBI Taxonomy" id="2740584"/>
    <lineage>
        <taxon>Bacteria</taxon>
        <taxon>Pseudomonadati</taxon>
        <taxon>Pseudomonadota</taxon>
        <taxon>Gammaproteobacteria</taxon>
        <taxon>Chromatiales</taxon>
        <taxon>Chromatiaceae</taxon>
        <taxon>Rheinheimera</taxon>
    </lineage>
</organism>
<accession>A0A7Y5AMX1</accession>
<feature type="signal peptide" evidence="1">
    <location>
        <begin position="1"/>
        <end position="21"/>
    </location>
</feature>
<dbReference type="Pfam" id="PF04338">
    <property type="entry name" value="DUF481"/>
    <property type="match status" value="1"/>
</dbReference>
<dbReference type="Proteomes" id="UP000523161">
    <property type="component" value="Unassembled WGS sequence"/>
</dbReference>
<feature type="chain" id="PRO_5031089778" evidence="1">
    <location>
        <begin position="22"/>
        <end position="265"/>
    </location>
</feature>
<dbReference type="EMBL" id="JABSOD010000002">
    <property type="protein sequence ID" value="NRQ41337.1"/>
    <property type="molecule type" value="Genomic_DNA"/>
</dbReference>
<gene>
    <name evidence="2" type="ORF">HRH59_01955</name>
</gene>
<reference evidence="2 3" key="1">
    <citation type="submission" date="2020-06" db="EMBL/GenBank/DDBJ databases">
        <title>Rheinheimera sp. nov., a marine bacterium isolated from coastal.</title>
        <authorList>
            <person name="Yu Q."/>
            <person name="Qi Y."/>
            <person name="Pu J."/>
        </authorList>
    </citation>
    <scope>NUCLEOTIDE SEQUENCE [LARGE SCALE GENOMIC DNA]</scope>
    <source>
        <strain evidence="2 3">YQF-2</strain>
    </source>
</reference>
<proteinExistence type="predicted"/>
<evidence type="ECO:0000256" key="1">
    <source>
        <dbReference type="SAM" id="SignalP"/>
    </source>
</evidence>
<dbReference type="AlphaFoldDB" id="A0A7Y5AMX1"/>
<sequence>MHFFSTGISLALMLCLYGVQAAETDNLPVSEEPLQPIGFFGTVTGDVELGFLLTSGNTDSFAIRANSELVHDLQRFRNRYQLQSLLQKNNVVDSASGDKSQVTTASRYGFTGQSNYKLVSGNESIFGRGAFLHDKFGAFREQASLAVGYGNRLYEQLTDYIDLETGPGYAHQQTAAREDRSGAIWFLAANINYALYDTSSFRQTLEGAVSLNGQNTTLLSRSSITATIADRLSMRLNFVVKYNSMPEGTLRSTDTETSASLVYTF</sequence>
<protein>
    <submittedName>
        <fullName evidence="2">DUF481 domain-containing protein</fullName>
    </submittedName>
</protein>
<dbReference type="RefSeq" id="WP_173499590.1">
    <property type="nucleotide sequence ID" value="NZ_JABSOD010000002.1"/>
</dbReference>
<keyword evidence="1" id="KW-0732">Signal</keyword>
<comment type="caution">
    <text evidence="2">The sequence shown here is derived from an EMBL/GenBank/DDBJ whole genome shotgun (WGS) entry which is preliminary data.</text>
</comment>
<evidence type="ECO:0000313" key="3">
    <source>
        <dbReference type="Proteomes" id="UP000523161"/>
    </source>
</evidence>
<evidence type="ECO:0000313" key="2">
    <source>
        <dbReference type="EMBL" id="NRQ41337.1"/>
    </source>
</evidence>
<keyword evidence="3" id="KW-1185">Reference proteome</keyword>
<name>A0A7Y5AMX1_9GAMM</name>